<evidence type="ECO:0000256" key="5">
    <source>
        <dbReference type="ARBA" id="ARBA00022840"/>
    </source>
</evidence>
<feature type="transmembrane region" description="Helical" evidence="9">
    <location>
        <begin position="1069"/>
        <end position="1092"/>
    </location>
</feature>
<dbReference type="SUPFAM" id="SSF52540">
    <property type="entry name" value="P-loop containing nucleoside triphosphate hydrolases"/>
    <property type="match status" value="2"/>
</dbReference>
<comment type="subcellular location">
    <subcellularLocation>
        <location evidence="1">Membrane</location>
        <topology evidence="1">Multi-pass membrane protein</topology>
    </subcellularLocation>
</comment>
<dbReference type="InterPro" id="IPR036640">
    <property type="entry name" value="ABC1_TM_sf"/>
</dbReference>
<keyword evidence="2" id="KW-0813">Transport</keyword>
<dbReference type="FunFam" id="1.20.1560.10:FF:000055">
    <property type="entry name" value="ABC multidrug transporter (Eurofung)"/>
    <property type="match status" value="1"/>
</dbReference>
<dbReference type="Gene3D" id="3.40.50.300">
    <property type="entry name" value="P-loop containing nucleotide triphosphate hydrolases"/>
    <property type="match status" value="2"/>
</dbReference>
<dbReference type="InterPro" id="IPR011527">
    <property type="entry name" value="ABC1_TM_dom"/>
</dbReference>
<dbReference type="GO" id="GO:0005524">
    <property type="term" value="F:ATP binding"/>
    <property type="evidence" value="ECO:0007669"/>
    <property type="project" value="UniProtKB-KW"/>
</dbReference>
<keyword evidence="4" id="KW-0547">Nucleotide-binding</keyword>
<evidence type="ECO:0000313" key="12">
    <source>
        <dbReference type="EMBL" id="KAH6646975.1"/>
    </source>
</evidence>
<dbReference type="Pfam" id="PF00664">
    <property type="entry name" value="ABC_membrane"/>
    <property type="match status" value="1"/>
</dbReference>
<feature type="region of interest" description="Disordered" evidence="8">
    <location>
        <begin position="639"/>
        <end position="662"/>
    </location>
</feature>
<dbReference type="InterPro" id="IPR050173">
    <property type="entry name" value="ABC_transporter_C-like"/>
</dbReference>
<feature type="compositionally biased region" description="Basic and acidic residues" evidence="8">
    <location>
        <begin position="901"/>
        <end position="911"/>
    </location>
</feature>
<feature type="transmembrane region" description="Helical" evidence="9">
    <location>
        <begin position="1179"/>
        <end position="1203"/>
    </location>
</feature>
<dbReference type="InterPro" id="IPR056227">
    <property type="entry name" value="TMD0_ABC"/>
</dbReference>
<feature type="transmembrane region" description="Helical" evidence="9">
    <location>
        <begin position="483"/>
        <end position="504"/>
    </location>
</feature>
<dbReference type="CDD" id="cd18580">
    <property type="entry name" value="ABC_6TM_ABCC_D2"/>
    <property type="match status" value="1"/>
</dbReference>
<feature type="transmembrane region" description="Helical" evidence="9">
    <location>
        <begin position="136"/>
        <end position="159"/>
    </location>
</feature>
<reference evidence="12" key="1">
    <citation type="journal article" date="2021" name="Nat. Commun.">
        <title>Genetic determinants of endophytism in the Arabidopsis root mycobiome.</title>
        <authorList>
            <person name="Mesny F."/>
            <person name="Miyauchi S."/>
            <person name="Thiergart T."/>
            <person name="Pickel B."/>
            <person name="Atanasova L."/>
            <person name="Karlsson M."/>
            <person name="Huettel B."/>
            <person name="Barry K.W."/>
            <person name="Haridas S."/>
            <person name="Chen C."/>
            <person name="Bauer D."/>
            <person name="Andreopoulos W."/>
            <person name="Pangilinan J."/>
            <person name="LaButti K."/>
            <person name="Riley R."/>
            <person name="Lipzen A."/>
            <person name="Clum A."/>
            <person name="Drula E."/>
            <person name="Henrissat B."/>
            <person name="Kohler A."/>
            <person name="Grigoriev I.V."/>
            <person name="Martin F.M."/>
            <person name="Hacquard S."/>
        </authorList>
    </citation>
    <scope>NUCLEOTIDE SEQUENCE</scope>
    <source>
        <strain evidence="12">MPI-SDFR-AT-0073</strain>
    </source>
</reference>
<sequence>MHRPLQERCLVFPQPKATDKEGKGRLCRNERRSESPWLLHLDLFISSGQRAVAHLQFLSTFRLPPSLILSIIMSANLSCLNDQEFGPVVQGCRSDFDFTQFFERTIIWSLPSAIFILVASLRLLNVLKKPRIVSGVSFQITKATVIAIFVALQLALIVASTRSAQSPVRTWTIAGSLLAFAAGAFMLVISFLDHARSARSSALLSGYLLLTLLFDAAQTRTLWNTKAYPLLTPIFTASLAVKVVIFVLELLSKSRWIDQHTQTLLGPEAMSNIFNLASYYWLRRLLWTGFHKILALADLYPLIDDVSAERASQRLQRAISSRTGGLKGNALLLSLFKAFPTEFLLPIIPRAAKVGLRYAQSFLMQSLLRYLSDEDAAKTPNPGYGLIGATALVYGSLAAAFAYRSYFVTRLLSMTRAGLCAILYSKVTEMGPSTNAEAASLTLMSTDVANVQGGLRQIHELWGNTAEVAIGCWLLYRSIGAAFVAPLVVVLVCLFPLALVLVLLGKRQDQWMSKVQSRVGKTSNILSSMRGFKMLGVAEHVGNLLHNSRSDEVHAGNRFRVFQLLTFIIAQTPLAVAAPITFAFTNSDLDTTELFGALSYIILLASPLDTLIQSLPDVVTGMVSLRRIQAFLNNSSERSIPHSPCATPTATATTTEAEETPGSISLPEFKPSKRFSESIFTVRNGTFGWDKEPVLKNISLSISTSSLTIIAGPVASGKSTLCSAMLSEVPFSSGSVESALIDIPVGYCASTPFLWNGTIRENIIGFSNFDADKYNAVLHATMLNADISSLAQGSDTKVGNNGTSISGGQRQRVSLARALYSGADAFIFDDVLSGLDSKTENQVFERVMGRNGFIRRSNATAVFCTHAIRYLPEADHVVILDGTGGIAKQGPPETLDLEQRTWHTTASHEDPESSDEPAADQNKTPSVLVARPNDPFDSSRQMGDTRVYGHYIRNAGRSMFGLLLAVAALAGFATNFSTVWLNFWSADTYSLPRSIYSGLYGGISAFELVATGCAGAVLLLVAVPRIGKRFHASAVNTVMSAPLDLFTHTETGTITNLFSQDMSLIDMDLPLSMINFLVLMMTLIGNLAVVAIPSPYLAISYPFLFGALWALQLGYLRTSRQLRLLDLEAKSPLYNQFLETAQGITTIRSLRWVDRSVEKNNDLLNESQRPAYLLSMSQNFLTTMLNIIIAVLATVLTVLATQLRTNTGFTAVSFITLLNLSSMIATMMQDYTELEISLGAVNRLVTFSQNNPSESNVHTDLMPGKDWPARGEIRIENISAAYKSPTTPAISDSSSDTKSQLALQSISLYIKPGEHVAICGRTGSGKSSFLLILLRLLDPTTNTNNSIQIDNISINRVNRDLLRQRLITIPQDPSFLPAGHTIRENVDLFNEATEEECTEVLEQVNLSKLLKDGINAEFSPETLSHGHQQLFSFARAVLRKKVRARSENVSGGILIMDEPNSKVDLDTDAAMQDIVRTNFGNYTILVISHRLETVMNLCDRVVVLSEGKLVEQGSPEKLKAIKGSWFGNLLEETK</sequence>
<keyword evidence="7 9" id="KW-0472">Membrane</keyword>
<feature type="transmembrane region" description="Helical" evidence="9">
    <location>
        <begin position="960"/>
        <end position="983"/>
    </location>
</feature>
<feature type="transmembrane region" description="Helical" evidence="9">
    <location>
        <begin position="171"/>
        <end position="192"/>
    </location>
</feature>
<dbReference type="InterPro" id="IPR017871">
    <property type="entry name" value="ABC_transporter-like_CS"/>
</dbReference>
<dbReference type="RefSeq" id="XP_045953489.1">
    <property type="nucleotide sequence ID" value="XM_046103903.1"/>
</dbReference>
<evidence type="ECO:0000256" key="1">
    <source>
        <dbReference type="ARBA" id="ARBA00004141"/>
    </source>
</evidence>
<evidence type="ECO:0000259" key="11">
    <source>
        <dbReference type="PROSITE" id="PS50929"/>
    </source>
</evidence>
<dbReference type="GO" id="GO:0016887">
    <property type="term" value="F:ATP hydrolysis activity"/>
    <property type="evidence" value="ECO:0007669"/>
    <property type="project" value="InterPro"/>
</dbReference>
<feature type="domain" description="ABC transmembrane type-1" evidence="11">
    <location>
        <begin position="959"/>
        <end position="1229"/>
    </location>
</feature>
<organism evidence="12 13">
    <name type="scientific">Truncatella angustata</name>
    <dbReference type="NCBI Taxonomy" id="152316"/>
    <lineage>
        <taxon>Eukaryota</taxon>
        <taxon>Fungi</taxon>
        <taxon>Dikarya</taxon>
        <taxon>Ascomycota</taxon>
        <taxon>Pezizomycotina</taxon>
        <taxon>Sordariomycetes</taxon>
        <taxon>Xylariomycetidae</taxon>
        <taxon>Amphisphaeriales</taxon>
        <taxon>Sporocadaceae</taxon>
        <taxon>Truncatella</taxon>
    </lineage>
</organism>
<evidence type="ECO:0000256" key="8">
    <source>
        <dbReference type="SAM" id="MobiDB-lite"/>
    </source>
</evidence>
<dbReference type="PROSITE" id="PS50929">
    <property type="entry name" value="ABC_TM1F"/>
    <property type="match status" value="2"/>
</dbReference>
<dbReference type="SUPFAM" id="SSF90123">
    <property type="entry name" value="ABC transporter transmembrane region"/>
    <property type="match status" value="2"/>
</dbReference>
<dbReference type="Pfam" id="PF24357">
    <property type="entry name" value="TMD0_ABC"/>
    <property type="match status" value="1"/>
</dbReference>
<evidence type="ECO:0000256" key="2">
    <source>
        <dbReference type="ARBA" id="ARBA00022448"/>
    </source>
</evidence>
<dbReference type="InterPro" id="IPR027417">
    <property type="entry name" value="P-loop_NTPase"/>
</dbReference>
<feature type="transmembrane region" description="Helical" evidence="9">
    <location>
        <begin position="106"/>
        <end position="124"/>
    </location>
</feature>
<feature type="domain" description="ABC transmembrane type-1" evidence="11">
    <location>
        <begin position="359"/>
        <end position="620"/>
    </location>
</feature>
<feature type="transmembrane region" description="Helical" evidence="9">
    <location>
        <begin position="597"/>
        <end position="619"/>
    </location>
</feature>
<evidence type="ECO:0000256" key="6">
    <source>
        <dbReference type="ARBA" id="ARBA00022989"/>
    </source>
</evidence>
<dbReference type="PROSITE" id="PS00211">
    <property type="entry name" value="ABC_TRANSPORTER_1"/>
    <property type="match status" value="1"/>
</dbReference>
<dbReference type="EMBL" id="JAGPXC010000009">
    <property type="protein sequence ID" value="KAH6646975.1"/>
    <property type="molecule type" value="Genomic_DNA"/>
</dbReference>
<dbReference type="PROSITE" id="PS50893">
    <property type="entry name" value="ABC_TRANSPORTER_2"/>
    <property type="match status" value="2"/>
</dbReference>
<feature type="transmembrane region" description="Helical" evidence="9">
    <location>
        <begin position="1003"/>
        <end position="1023"/>
    </location>
</feature>
<dbReference type="Pfam" id="PF00005">
    <property type="entry name" value="ABC_tran"/>
    <property type="match status" value="2"/>
</dbReference>
<comment type="caution">
    <text evidence="12">The sequence shown here is derived from an EMBL/GenBank/DDBJ whole genome shotgun (WGS) entry which is preliminary data.</text>
</comment>
<dbReference type="Gene3D" id="1.20.1560.10">
    <property type="entry name" value="ABC transporter type 1, transmembrane domain"/>
    <property type="match status" value="2"/>
</dbReference>
<dbReference type="GO" id="GO:0016020">
    <property type="term" value="C:membrane"/>
    <property type="evidence" value="ECO:0007669"/>
    <property type="project" value="UniProtKB-SubCell"/>
</dbReference>
<evidence type="ECO:0000313" key="13">
    <source>
        <dbReference type="Proteomes" id="UP000758603"/>
    </source>
</evidence>
<accession>A0A9P8RPK1</accession>
<feature type="transmembrane region" description="Helical" evidence="9">
    <location>
        <begin position="229"/>
        <end position="251"/>
    </location>
</feature>
<keyword evidence="5" id="KW-0067">ATP-binding</keyword>
<feature type="transmembrane region" description="Helical" evidence="9">
    <location>
        <begin position="1098"/>
        <end position="1116"/>
    </location>
</feature>
<dbReference type="InterPro" id="IPR044726">
    <property type="entry name" value="ABCC_6TM_D2"/>
</dbReference>
<dbReference type="FunFam" id="1.20.1560.10:FF:000066">
    <property type="entry name" value="ABC multidrug transporter (Eurofung)"/>
    <property type="match status" value="1"/>
</dbReference>
<evidence type="ECO:0000256" key="3">
    <source>
        <dbReference type="ARBA" id="ARBA00022692"/>
    </source>
</evidence>
<evidence type="ECO:0000256" key="9">
    <source>
        <dbReference type="SAM" id="Phobius"/>
    </source>
</evidence>
<dbReference type="GO" id="GO:0140359">
    <property type="term" value="F:ABC-type transporter activity"/>
    <property type="evidence" value="ECO:0007669"/>
    <property type="project" value="InterPro"/>
</dbReference>
<feature type="region of interest" description="Disordered" evidence="8">
    <location>
        <begin position="901"/>
        <end position="941"/>
    </location>
</feature>
<feature type="domain" description="ABC transporter" evidence="10">
    <location>
        <begin position="1273"/>
        <end position="1531"/>
    </location>
</feature>
<dbReference type="Proteomes" id="UP000758603">
    <property type="component" value="Unassembled WGS sequence"/>
</dbReference>
<feature type="compositionally biased region" description="Low complexity" evidence="8">
    <location>
        <begin position="646"/>
        <end position="655"/>
    </location>
</feature>
<dbReference type="PANTHER" id="PTHR24223:SF345">
    <property type="entry name" value="ABC MULTIDRUG TRANSPORTER (EUROFUNG)"/>
    <property type="match status" value="1"/>
</dbReference>
<keyword evidence="13" id="KW-1185">Reference proteome</keyword>
<gene>
    <name evidence="12" type="ORF">BKA67DRAFT_581163</name>
</gene>
<dbReference type="GeneID" id="70132794"/>
<keyword evidence="3 9" id="KW-0812">Transmembrane</keyword>
<name>A0A9P8RPK1_9PEZI</name>
<protein>
    <submittedName>
        <fullName evidence="12">P-loop containing nucleoside triphosphate hydrolase protein</fullName>
    </submittedName>
</protein>
<proteinExistence type="predicted"/>
<evidence type="ECO:0000256" key="7">
    <source>
        <dbReference type="ARBA" id="ARBA00023136"/>
    </source>
</evidence>
<feature type="domain" description="ABC transporter" evidence="10">
    <location>
        <begin position="680"/>
        <end position="907"/>
    </location>
</feature>
<keyword evidence="12" id="KW-0378">Hydrolase</keyword>
<feature type="transmembrane region" description="Helical" evidence="9">
    <location>
        <begin position="384"/>
        <end position="403"/>
    </location>
</feature>
<feature type="transmembrane region" description="Helical" evidence="9">
    <location>
        <begin position="564"/>
        <end position="585"/>
    </location>
</feature>
<keyword evidence="6 9" id="KW-1133">Transmembrane helix</keyword>
<dbReference type="SMART" id="SM00382">
    <property type="entry name" value="AAA"/>
    <property type="match status" value="2"/>
</dbReference>
<evidence type="ECO:0000256" key="4">
    <source>
        <dbReference type="ARBA" id="ARBA00022741"/>
    </source>
</evidence>
<dbReference type="InterPro" id="IPR003439">
    <property type="entry name" value="ABC_transporter-like_ATP-bd"/>
</dbReference>
<dbReference type="InterPro" id="IPR003593">
    <property type="entry name" value="AAA+_ATPase"/>
</dbReference>
<evidence type="ECO:0000259" key="10">
    <source>
        <dbReference type="PROSITE" id="PS50893"/>
    </source>
</evidence>
<dbReference type="OrthoDB" id="6500128at2759"/>
<dbReference type="PANTHER" id="PTHR24223">
    <property type="entry name" value="ATP-BINDING CASSETTE SUB-FAMILY C"/>
    <property type="match status" value="1"/>
</dbReference>